<accession>A0AA41JLS4</accession>
<protein>
    <recommendedName>
        <fullName evidence="4">Lipoprotein</fullName>
    </recommendedName>
</protein>
<comment type="caution">
    <text evidence="2">The sequence shown here is derived from an EMBL/GenBank/DDBJ whole genome shotgun (WGS) entry which is preliminary data.</text>
</comment>
<feature type="chain" id="PRO_5041402967" description="Lipoprotein" evidence="1">
    <location>
        <begin position="25"/>
        <end position="283"/>
    </location>
</feature>
<proteinExistence type="predicted"/>
<evidence type="ECO:0000313" key="2">
    <source>
        <dbReference type="EMBL" id="MBR8132203.1"/>
    </source>
</evidence>
<sequence length="283" mass="29672">MKKKIQGRCSVAIVVSSLMLGACASKPFELDTQQMSSIKTIAVDVSRPTTYFAVSAGGPVVVPLPGVGLLAAAIGGAISGATAMSARTNKDFNSLVKSELGDTGLNRKYIEALEGELRAQGYQVTEIDLTQPGMPKLAGDWLHPTLKGDAYTGADAILIAPANTGYGANGLGWPYVRSVNTQIRIFSAKTFEPVFSQNIFYPIPTHLSPTSGGGGVNKNAGISSAHDAKADGPYVYPFYTDLVKDLPNAIKGIDEALMSFVPQFRNALLTGRGVSQSASAGQK</sequence>
<organism evidence="2 3">
    <name type="scientific">Burkholderia ambifaria</name>
    <dbReference type="NCBI Taxonomy" id="152480"/>
    <lineage>
        <taxon>Bacteria</taxon>
        <taxon>Pseudomonadati</taxon>
        <taxon>Pseudomonadota</taxon>
        <taxon>Betaproteobacteria</taxon>
        <taxon>Burkholderiales</taxon>
        <taxon>Burkholderiaceae</taxon>
        <taxon>Burkholderia</taxon>
        <taxon>Burkholderia cepacia complex</taxon>
    </lineage>
</organism>
<dbReference type="PROSITE" id="PS51257">
    <property type="entry name" value="PROKAR_LIPOPROTEIN"/>
    <property type="match status" value="1"/>
</dbReference>
<dbReference type="EMBL" id="JAGSVG010000026">
    <property type="protein sequence ID" value="MBR8132203.1"/>
    <property type="molecule type" value="Genomic_DNA"/>
</dbReference>
<reference evidence="2" key="1">
    <citation type="submission" date="2021-04" db="EMBL/GenBank/DDBJ databases">
        <title>A collection of bacterial strains from the Burkholderia cepacia Research Laboratory and Repository.</title>
        <authorList>
            <person name="Lipuma J."/>
            <person name="Spilker T."/>
        </authorList>
    </citation>
    <scope>NUCLEOTIDE SEQUENCE</scope>
    <source>
        <strain evidence="2">AU36012</strain>
    </source>
</reference>
<keyword evidence="1" id="KW-0732">Signal</keyword>
<evidence type="ECO:0008006" key="4">
    <source>
        <dbReference type="Google" id="ProtNLM"/>
    </source>
</evidence>
<dbReference type="Proteomes" id="UP000682266">
    <property type="component" value="Unassembled WGS sequence"/>
</dbReference>
<dbReference type="AlphaFoldDB" id="A0AA41JLS4"/>
<feature type="signal peptide" evidence="1">
    <location>
        <begin position="1"/>
        <end position="24"/>
    </location>
</feature>
<dbReference type="RefSeq" id="WP_105787649.1">
    <property type="nucleotide sequence ID" value="NZ_CADERF010000023.1"/>
</dbReference>
<gene>
    <name evidence="2" type="ORF">KDW93_25055</name>
</gene>
<evidence type="ECO:0000313" key="3">
    <source>
        <dbReference type="Proteomes" id="UP000682266"/>
    </source>
</evidence>
<name>A0AA41JLS4_9BURK</name>
<evidence type="ECO:0000256" key="1">
    <source>
        <dbReference type="SAM" id="SignalP"/>
    </source>
</evidence>